<name>A0AAF3FGS4_9BILA</name>
<evidence type="ECO:0000313" key="3">
    <source>
        <dbReference type="WBParaSite" id="MBELARI_LOCUS6286.2"/>
    </source>
</evidence>
<feature type="compositionally biased region" description="Low complexity" evidence="1">
    <location>
        <begin position="283"/>
        <end position="292"/>
    </location>
</feature>
<feature type="compositionally biased region" description="Low complexity" evidence="1">
    <location>
        <begin position="337"/>
        <end position="350"/>
    </location>
</feature>
<organism evidence="2 3">
    <name type="scientific">Mesorhabditis belari</name>
    <dbReference type="NCBI Taxonomy" id="2138241"/>
    <lineage>
        <taxon>Eukaryota</taxon>
        <taxon>Metazoa</taxon>
        <taxon>Ecdysozoa</taxon>
        <taxon>Nematoda</taxon>
        <taxon>Chromadorea</taxon>
        <taxon>Rhabditida</taxon>
        <taxon>Rhabditina</taxon>
        <taxon>Rhabditomorpha</taxon>
        <taxon>Rhabditoidea</taxon>
        <taxon>Rhabditidae</taxon>
        <taxon>Mesorhabditinae</taxon>
        <taxon>Mesorhabditis</taxon>
    </lineage>
</organism>
<keyword evidence="2" id="KW-1185">Reference proteome</keyword>
<sequence>MISLISRKRKLHTALVNAKAIPDMWLLCVLLFVPEIFSFKVYKDIVHGETFVEDWEPHKNISEHIVEFAAEMAPYYFAANYDDYGEFRTEKVRDTRYEIDKVVKHHWREVTYRSIDDVKQKFHYDIIPYAKNYHLAHGHPLPENFEDEMMNFLEDLRFKYIRMFISRNATRHDQVYIPIFVEMTIIRARLTPRVLLIKDFYDIVEDDSAPVPETAALDERKNAQMKIDKMGLDLGKVVLPADAMATTTTPVTTTVLETTAVTEAETPKVTEAPVPETTEEAATEAVTEAATEQPQVEEVAAPTETSIVEEVTTEAPVEETTTVEEPTVEETTEEPVTEATEAVTEPVTETVTEEPVEAVTEEVTEEPITEETVTEETVTEEPTEAPETENVGEEETATEEPATEEEPVTETVTEEIPTEPPTDSEPLGDDSSVDTVVDGGHGDGGNDEAEVARAVEEATSDDFAAESPPHSDTTYLTPVEPGPIILLDE</sequence>
<feature type="compositionally biased region" description="Low complexity" evidence="1">
    <location>
        <begin position="266"/>
        <end position="276"/>
    </location>
</feature>
<proteinExistence type="predicted"/>
<protein>
    <submittedName>
        <fullName evidence="3">Zonadhesin</fullName>
    </submittedName>
</protein>
<dbReference type="Proteomes" id="UP000887575">
    <property type="component" value="Unassembled WGS sequence"/>
</dbReference>
<dbReference type="AlphaFoldDB" id="A0AAF3FGS4"/>
<dbReference type="WBParaSite" id="MBELARI_LOCUS6286.2">
    <property type="protein sequence ID" value="MBELARI_LOCUS6286.2"/>
    <property type="gene ID" value="MBELARI_LOCUS6286"/>
</dbReference>
<feature type="region of interest" description="Disordered" evidence="1">
    <location>
        <begin position="266"/>
        <end position="489"/>
    </location>
</feature>
<reference evidence="3" key="1">
    <citation type="submission" date="2024-02" db="UniProtKB">
        <authorList>
            <consortium name="WormBaseParasite"/>
        </authorList>
    </citation>
    <scope>IDENTIFICATION</scope>
</reference>
<feature type="compositionally biased region" description="Low complexity" evidence="1">
    <location>
        <begin position="303"/>
        <end position="325"/>
    </location>
</feature>
<accession>A0AAF3FGS4</accession>
<feature type="compositionally biased region" description="Acidic residues" evidence="1">
    <location>
        <begin position="351"/>
        <end position="417"/>
    </location>
</feature>
<evidence type="ECO:0000313" key="2">
    <source>
        <dbReference type="Proteomes" id="UP000887575"/>
    </source>
</evidence>
<evidence type="ECO:0000256" key="1">
    <source>
        <dbReference type="SAM" id="MobiDB-lite"/>
    </source>
</evidence>
<feature type="compositionally biased region" description="Acidic residues" evidence="1">
    <location>
        <begin position="326"/>
        <end position="336"/>
    </location>
</feature>